<dbReference type="AlphaFoldDB" id="A0A0N9I4I1"/>
<proteinExistence type="inferred from homology"/>
<dbReference type="EMBL" id="CP012752">
    <property type="protein sequence ID" value="ALG09733.1"/>
    <property type="molecule type" value="Genomic_DNA"/>
</dbReference>
<sequence>MTDVEKRLARHRQRESGMAALLDIVREVSMYSDVDSLLKALTRRARLLIDMDMCFVSLFDEHGDARVRAANGNISKQSVGIQLARNATAPGDDHHGPVWTADHSAEERFAHGAIIDVVRHEGLRAVLAAPLTNGTRAVGTLHVADRDVRRFTADEISLMTALGDLAGPVVARIQLLQEADDTVIALRNRLSQAESTVSALRELNDNRSKLVDLVLDGGDLHALAEEASGLFDGAVRILAVDDTVLATTGKMPAEEERLSPLDTMDAHATGAPVLLDGGLWAVPILAGDEDLGTLTLCPRLTPSEHDKARMRAVAQTAAVLLRGNRITGIDNRAREKLFDEFLSDPARSPHLLERRASRLGIHLDTPHIVIMVGTEEIGRGRAEYWSSSYTYRKNGLRSIRDDRVALLVPGTDPNAVADEVLAELSRLQGHPVTASISRPVSSAGAIAQAYQEASRYLDAMAALGVTGGAAFASELGFLGVLLSDNHDVDGFVSGTIGPVLDYDRERNTELVRTLEAYFNTGSSPTYAAEKLHVHPNTVTRRLDRISELLGPDWQKPERALDIQVALRVSRIRHVLRDRRNPSTMDTVGDQDT</sequence>
<evidence type="ECO:0000313" key="5">
    <source>
        <dbReference type="Proteomes" id="UP000063699"/>
    </source>
</evidence>
<dbReference type="KEGG" id="kphy:AOZ06_25050"/>
<reference evidence="4 5" key="1">
    <citation type="submission" date="2015-07" db="EMBL/GenBank/DDBJ databases">
        <title>Genome sequencing of Kibdelosporangium phytohabitans.</title>
        <authorList>
            <person name="Qin S."/>
            <person name="Xing K."/>
        </authorList>
    </citation>
    <scope>NUCLEOTIDE SEQUENCE [LARGE SCALE GENOMIC DNA]</scope>
    <source>
        <strain evidence="4 5">KLBMP1111</strain>
    </source>
</reference>
<dbReference type="RefSeq" id="WP_054291637.1">
    <property type="nucleotide sequence ID" value="NZ_CP012752.1"/>
</dbReference>
<evidence type="ECO:0000313" key="4">
    <source>
        <dbReference type="EMBL" id="ALG09733.1"/>
    </source>
</evidence>
<evidence type="ECO:0000256" key="1">
    <source>
        <dbReference type="ARBA" id="ARBA00006754"/>
    </source>
</evidence>
<dbReference type="InterPro" id="IPR041522">
    <property type="entry name" value="CdaR_GGDEF"/>
</dbReference>
<protein>
    <recommendedName>
        <fullName evidence="3">GAF domain-containing protein</fullName>
    </recommendedName>
</protein>
<dbReference type="Pfam" id="PF01590">
    <property type="entry name" value="GAF"/>
    <property type="match status" value="1"/>
</dbReference>
<keyword evidence="2" id="KW-0175">Coiled coil</keyword>
<dbReference type="InterPro" id="IPR029016">
    <property type="entry name" value="GAF-like_dom_sf"/>
</dbReference>
<dbReference type="InterPro" id="IPR051448">
    <property type="entry name" value="CdaR-like_regulators"/>
</dbReference>
<dbReference type="SUPFAM" id="SSF55781">
    <property type="entry name" value="GAF domain-like"/>
    <property type="match status" value="1"/>
</dbReference>
<comment type="similarity">
    <text evidence="1">Belongs to the CdaR family.</text>
</comment>
<dbReference type="InterPro" id="IPR042070">
    <property type="entry name" value="PucR_C-HTH_sf"/>
</dbReference>
<dbReference type="SMART" id="SM00065">
    <property type="entry name" value="GAF"/>
    <property type="match status" value="1"/>
</dbReference>
<dbReference type="InterPro" id="IPR025736">
    <property type="entry name" value="PucR_C-HTH_dom"/>
</dbReference>
<dbReference type="InterPro" id="IPR003018">
    <property type="entry name" value="GAF"/>
</dbReference>
<dbReference type="Gene3D" id="1.10.10.2840">
    <property type="entry name" value="PucR C-terminal helix-turn-helix domain"/>
    <property type="match status" value="1"/>
</dbReference>
<organism evidence="4 5">
    <name type="scientific">Kibdelosporangium phytohabitans</name>
    <dbReference type="NCBI Taxonomy" id="860235"/>
    <lineage>
        <taxon>Bacteria</taxon>
        <taxon>Bacillati</taxon>
        <taxon>Actinomycetota</taxon>
        <taxon>Actinomycetes</taxon>
        <taxon>Pseudonocardiales</taxon>
        <taxon>Pseudonocardiaceae</taxon>
        <taxon>Kibdelosporangium</taxon>
    </lineage>
</organism>
<dbReference type="PANTHER" id="PTHR33744">
    <property type="entry name" value="CARBOHYDRATE DIACID REGULATOR"/>
    <property type="match status" value="1"/>
</dbReference>
<dbReference type="PANTHER" id="PTHR33744:SF1">
    <property type="entry name" value="DNA-BINDING TRANSCRIPTIONAL ACTIVATOR ADER"/>
    <property type="match status" value="1"/>
</dbReference>
<dbReference type="OrthoDB" id="8026818at2"/>
<dbReference type="Gene3D" id="3.30.450.40">
    <property type="match status" value="1"/>
</dbReference>
<name>A0A0N9I4I1_9PSEU</name>
<dbReference type="STRING" id="860235.AOZ06_25050"/>
<accession>A0A0N9I4I1</accession>
<evidence type="ECO:0000256" key="2">
    <source>
        <dbReference type="SAM" id="Coils"/>
    </source>
</evidence>
<dbReference type="Proteomes" id="UP000063699">
    <property type="component" value="Chromosome"/>
</dbReference>
<gene>
    <name evidence="4" type="ORF">AOZ06_25050</name>
</gene>
<feature type="coiled-coil region" evidence="2">
    <location>
        <begin position="176"/>
        <end position="203"/>
    </location>
</feature>
<feature type="domain" description="GAF" evidence="3">
    <location>
        <begin position="33"/>
        <end position="180"/>
    </location>
</feature>
<keyword evidence="5" id="KW-1185">Reference proteome</keyword>
<dbReference type="Pfam" id="PF17853">
    <property type="entry name" value="GGDEF_2"/>
    <property type="match status" value="1"/>
</dbReference>
<dbReference type="Pfam" id="PF13556">
    <property type="entry name" value="HTH_30"/>
    <property type="match status" value="1"/>
</dbReference>
<evidence type="ECO:0000259" key="3">
    <source>
        <dbReference type="SMART" id="SM00065"/>
    </source>
</evidence>